<feature type="transmembrane region" description="Helical" evidence="2">
    <location>
        <begin position="385"/>
        <end position="404"/>
    </location>
</feature>
<feature type="transmembrane region" description="Helical" evidence="2">
    <location>
        <begin position="28"/>
        <end position="47"/>
    </location>
</feature>
<feature type="transmembrane region" description="Helical" evidence="2">
    <location>
        <begin position="353"/>
        <end position="373"/>
    </location>
</feature>
<dbReference type="Proteomes" id="UP001283109">
    <property type="component" value="Unassembled WGS sequence"/>
</dbReference>
<organism evidence="3 4">
    <name type="scientific">Microbacterium arthrosphaerae</name>
    <dbReference type="NCBI Taxonomy" id="792652"/>
    <lineage>
        <taxon>Bacteria</taxon>
        <taxon>Bacillati</taxon>
        <taxon>Actinomycetota</taxon>
        <taxon>Actinomycetes</taxon>
        <taxon>Micrococcales</taxon>
        <taxon>Microbacteriaceae</taxon>
        <taxon>Microbacterium</taxon>
    </lineage>
</organism>
<feature type="transmembrane region" description="Helical" evidence="2">
    <location>
        <begin position="312"/>
        <end position="331"/>
    </location>
</feature>
<dbReference type="EMBL" id="JAWQEV010000003">
    <property type="protein sequence ID" value="MDW4573382.1"/>
    <property type="molecule type" value="Genomic_DNA"/>
</dbReference>
<evidence type="ECO:0000313" key="4">
    <source>
        <dbReference type="Proteomes" id="UP001283109"/>
    </source>
</evidence>
<dbReference type="RefSeq" id="WP_318353888.1">
    <property type="nucleotide sequence ID" value="NZ_JAWQEV010000003.1"/>
</dbReference>
<keyword evidence="2" id="KW-0472">Membrane</keyword>
<accession>A0ABU4H3S6</accession>
<evidence type="ECO:0008006" key="5">
    <source>
        <dbReference type="Google" id="ProtNLM"/>
    </source>
</evidence>
<name>A0ABU4H3S6_9MICO</name>
<keyword evidence="2" id="KW-1133">Transmembrane helix</keyword>
<feature type="transmembrane region" description="Helical" evidence="2">
    <location>
        <begin position="222"/>
        <end position="240"/>
    </location>
</feature>
<feature type="transmembrane region" description="Helical" evidence="2">
    <location>
        <begin position="166"/>
        <end position="183"/>
    </location>
</feature>
<keyword evidence="2" id="KW-0812">Transmembrane</keyword>
<feature type="transmembrane region" description="Helical" evidence="2">
    <location>
        <begin position="108"/>
        <end position="131"/>
    </location>
</feature>
<comment type="caution">
    <text evidence="3">The sequence shown here is derived from an EMBL/GenBank/DDBJ whole genome shotgun (WGS) entry which is preliminary data.</text>
</comment>
<gene>
    <name evidence="3" type="ORF">R8Z58_11430</name>
</gene>
<evidence type="ECO:0000256" key="2">
    <source>
        <dbReference type="SAM" id="Phobius"/>
    </source>
</evidence>
<keyword evidence="4" id="KW-1185">Reference proteome</keyword>
<protein>
    <recommendedName>
        <fullName evidence="5">Integral membrane protein</fullName>
    </recommendedName>
</protein>
<evidence type="ECO:0000256" key="1">
    <source>
        <dbReference type="SAM" id="MobiDB-lite"/>
    </source>
</evidence>
<feature type="transmembrane region" description="Helical" evidence="2">
    <location>
        <begin position="287"/>
        <end position="305"/>
    </location>
</feature>
<sequence>MIAAADWTSSHMPTAEPISARPHERNPWLAVAAPVAVFIVAMVAAWYRMPATVRNTWWAEDARIFSQRALDPSSLPWSVFTSYDGYVHVLPQSVAWVLWYAIPIPIDLMAQAFTAAACAVAAAVAALIFILTGQWGLNLPGRLLLAFTTVLVPGLSYELIGNIANAHWFLLWLAPFLFLARPARWWSSVLLGILSFVVLTSEVQAVLFTPLLLWRVTDRRRWPLIVGAGAGAAIQAIAVLGGGRKTWGTGLPSVLSILDGYAMQVPLLGLSGTGQAASVIVAYSGWAAAYAAIIPFVLCAAWWAWRARGRALLAGGILVASLAIWTAGYALNQSSAFDFATADRGTLLSGIPLLRYAIVPLMLLFAYVGLAVGRQKLSRATFHRAVAGALVVLCLAIFAVNYRVEVPSLRTVGPTWSEGLSDAREECEESPGDEFVEIPIAPVQYWTFEIQCERIAR</sequence>
<proteinExistence type="predicted"/>
<feature type="transmembrane region" description="Helical" evidence="2">
    <location>
        <begin position="190"/>
        <end position="216"/>
    </location>
</feature>
<reference evidence="3 4" key="1">
    <citation type="submission" date="2023-11" db="EMBL/GenBank/DDBJ databases">
        <title>Draft genome sequence of Microbacterium arthrosphaerae JCM 30492.</title>
        <authorList>
            <person name="Zhang G."/>
            <person name="Ding Y."/>
        </authorList>
    </citation>
    <scope>NUCLEOTIDE SEQUENCE [LARGE SCALE GENOMIC DNA]</scope>
    <source>
        <strain evidence="3 4">JCM 30492</strain>
    </source>
</reference>
<evidence type="ECO:0000313" key="3">
    <source>
        <dbReference type="EMBL" id="MDW4573382.1"/>
    </source>
</evidence>
<feature type="region of interest" description="Disordered" evidence="1">
    <location>
        <begin position="1"/>
        <end position="20"/>
    </location>
</feature>